<evidence type="ECO:0000313" key="6">
    <source>
        <dbReference type="EMBL" id="UWZ84579.1"/>
    </source>
</evidence>
<dbReference type="NCBIfam" id="TIGR01730">
    <property type="entry name" value="RND_mfp"/>
    <property type="match status" value="1"/>
</dbReference>
<dbReference type="PANTHER" id="PTHR30469:SF37">
    <property type="entry name" value="RAGD PROTEIN"/>
    <property type="match status" value="1"/>
</dbReference>
<feature type="domain" description="CzcB-like barrel-sandwich hybrid" evidence="4">
    <location>
        <begin position="63"/>
        <end position="205"/>
    </location>
</feature>
<dbReference type="AlphaFoldDB" id="A0A9J7BPA2"/>
<keyword evidence="2" id="KW-0732">Signal</keyword>
<dbReference type="PROSITE" id="PS51257">
    <property type="entry name" value="PROKAR_LIPOPROTEIN"/>
    <property type="match status" value="1"/>
</dbReference>
<name>A0A9J7BPA2_9BACT</name>
<evidence type="ECO:0000259" key="3">
    <source>
        <dbReference type="Pfam" id="PF25954"/>
    </source>
</evidence>
<dbReference type="Gene3D" id="2.40.420.20">
    <property type="match status" value="1"/>
</dbReference>
<comment type="similarity">
    <text evidence="1">Belongs to the membrane fusion protein (MFP) (TC 8.A.1) family.</text>
</comment>
<sequence>MRICLIASALLLAALSGCETGNTNKAKPAQATAAPDVETVPVTSRQLDLKVSLPAQLLPYESVDIYPKVTGFLDSIRVDVGSRVTQGEELMRLSAPELVAQRSQAEAAVHAAESQLATAQAKLASDQGTYLHLSSAAETPGVVAQNDVMVAEQTVAADKGTVSAGEHNLGAAKDALRSVSQLESYLTIKAPFSGVVTIRNLHPGALTGPASGQAGSQPIVRIVDTDRLRVVVPIPEAEVGEIKQQEPVSFTVPAYPGEVFHAPIARIAHDVDVNTRTMHVELDVRNSDGKLAPGSFVTVSWPVRRHAATLFVPATAVTGDQQHTFVIRVRDNKAEWVNVQTGQSANGETEVFGDLHAGDQIVRIASDSIRNGQNVTVRMAKQS</sequence>
<accession>A0A9J7BPA2</accession>
<feature type="domain" description="CusB-like beta-barrel" evidence="3">
    <location>
        <begin position="230"/>
        <end position="301"/>
    </location>
</feature>
<protein>
    <submittedName>
        <fullName evidence="6">Efflux RND transporter periplasmic adaptor subunit</fullName>
    </submittedName>
</protein>
<dbReference type="InterPro" id="IPR058637">
    <property type="entry name" value="YknX-like_C"/>
</dbReference>
<dbReference type="Pfam" id="PF25973">
    <property type="entry name" value="BSH_CzcB"/>
    <property type="match status" value="1"/>
</dbReference>
<dbReference type="GO" id="GO:0015562">
    <property type="term" value="F:efflux transmembrane transporter activity"/>
    <property type="evidence" value="ECO:0007669"/>
    <property type="project" value="TreeGrafter"/>
</dbReference>
<dbReference type="Pfam" id="PF25954">
    <property type="entry name" value="Beta-barrel_RND_2"/>
    <property type="match status" value="1"/>
</dbReference>
<reference evidence="6" key="1">
    <citation type="submission" date="2021-04" db="EMBL/GenBank/DDBJ databases">
        <title>Phylogenetic analysis of Acidobacteriaceae.</title>
        <authorList>
            <person name="Qiu L."/>
            <person name="Zhang Q."/>
        </authorList>
    </citation>
    <scope>NUCLEOTIDE SEQUENCE</scope>
    <source>
        <strain evidence="6">DSM 25168</strain>
    </source>
</reference>
<dbReference type="FunFam" id="2.40.30.170:FF:000010">
    <property type="entry name" value="Efflux RND transporter periplasmic adaptor subunit"/>
    <property type="match status" value="1"/>
</dbReference>
<dbReference type="RefSeq" id="WP_260794086.1">
    <property type="nucleotide sequence ID" value="NZ_CP093313.1"/>
</dbReference>
<dbReference type="InterPro" id="IPR006143">
    <property type="entry name" value="RND_pump_MFP"/>
</dbReference>
<feature type="domain" description="YknX-like C-terminal permuted SH3-like" evidence="5">
    <location>
        <begin position="311"/>
        <end position="377"/>
    </location>
</feature>
<feature type="signal peptide" evidence="2">
    <location>
        <begin position="1"/>
        <end position="19"/>
    </location>
</feature>
<keyword evidence="7" id="KW-1185">Reference proteome</keyword>
<dbReference type="InterPro" id="IPR058647">
    <property type="entry name" value="BSH_CzcB-like"/>
</dbReference>
<gene>
    <name evidence="6" type="ORF">MOP44_01280</name>
</gene>
<evidence type="ECO:0000256" key="2">
    <source>
        <dbReference type="SAM" id="SignalP"/>
    </source>
</evidence>
<dbReference type="Pfam" id="PF25989">
    <property type="entry name" value="YknX_C"/>
    <property type="match status" value="1"/>
</dbReference>
<dbReference type="Gene3D" id="2.40.30.170">
    <property type="match status" value="1"/>
</dbReference>
<proteinExistence type="inferred from homology"/>
<evidence type="ECO:0000259" key="5">
    <source>
        <dbReference type="Pfam" id="PF25989"/>
    </source>
</evidence>
<organism evidence="6 7">
    <name type="scientific">Occallatibacter riparius</name>
    <dbReference type="NCBI Taxonomy" id="1002689"/>
    <lineage>
        <taxon>Bacteria</taxon>
        <taxon>Pseudomonadati</taxon>
        <taxon>Acidobacteriota</taxon>
        <taxon>Terriglobia</taxon>
        <taxon>Terriglobales</taxon>
        <taxon>Acidobacteriaceae</taxon>
        <taxon>Occallatibacter</taxon>
    </lineage>
</organism>
<dbReference type="PANTHER" id="PTHR30469">
    <property type="entry name" value="MULTIDRUG RESISTANCE PROTEIN MDTA"/>
    <property type="match status" value="1"/>
</dbReference>
<dbReference type="GO" id="GO:1990281">
    <property type="term" value="C:efflux pump complex"/>
    <property type="evidence" value="ECO:0007669"/>
    <property type="project" value="TreeGrafter"/>
</dbReference>
<dbReference type="Gene3D" id="2.40.50.100">
    <property type="match status" value="1"/>
</dbReference>
<dbReference type="SUPFAM" id="SSF111369">
    <property type="entry name" value="HlyD-like secretion proteins"/>
    <property type="match status" value="1"/>
</dbReference>
<evidence type="ECO:0000256" key="1">
    <source>
        <dbReference type="ARBA" id="ARBA00009477"/>
    </source>
</evidence>
<dbReference type="Gene3D" id="1.10.287.470">
    <property type="entry name" value="Helix hairpin bin"/>
    <property type="match status" value="1"/>
</dbReference>
<dbReference type="EMBL" id="CP093313">
    <property type="protein sequence ID" value="UWZ84579.1"/>
    <property type="molecule type" value="Genomic_DNA"/>
</dbReference>
<evidence type="ECO:0000259" key="4">
    <source>
        <dbReference type="Pfam" id="PF25973"/>
    </source>
</evidence>
<dbReference type="InterPro" id="IPR058792">
    <property type="entry name" value="Beta-barrel_RND_2"/>
</dbReference>
<dbReference type="Proteomes" id="UP001059380">
    <property type="component" value="Chromosome"/>
</dbReference>
<dbReference type="KEGG" id="orp:MOP44_01280"/>
<feature type="chain" id="PRO_5039908936" evidence="2">
    <location>
        <begin position="20"/>
        <end position="383"/>
    </location>
</feature>
<evidence type="ECO:0000313" key="7">
    <source>
        <dbReference type="Proteomes" id="UP001059380"/>
    </source>
</evidence>